<feature type="transmembrane region" description="Helical" evidence="4">
    <location>
        <begin position="165"/>
        <end position="190"/>
    </location>
</feature>
<evidence type="ECO:0000259" key="5">
    <source>
        <dbReference type="PROSITE" id="PS50887"/>
    </source>
</evidence>
<feature type="domain" description="GGDEF" evidence="5">
    <location>
        <begin position="290"/>
        <end position="423"/>
    </location>
</feature>
<comment type="caution">
    <text evidence="6">The sequence shown here is derived from an EMBL/GenBank/DDBJ whole genome shotgun (WGS) entry which is preliminary data.</text>
</comment>
<dbReference type="AlphaFoldDB" id="A0A099KF35"/>
<dbReference type="CDD" id="cd01949">
    <property type="entry name" value="GGDEF"/>
    <property type="match status" value="1"/>
</dbReference>
<evidence type="ECO:0000256" key="1">
    <source>
        <dbReference type="ARBA" id="ARBA00001946"/>
    </source>
</evidence>
<proteinExistence type="predicted"/>
<organism evidence="6 7">
    <name type="scientific">Colwellia psychrerythraea</name>
    <name type="common">Vibrio psychroerythus</name>
    <dbReference type="NCBI Taxonomy" id="28229"/>
    <lineage>
        <taxon>Bacteria</taxon>
        <taxon>Pseudomonadati</taxon>
        <taxon>Pseudomonadota</taxon>
        <taxon>Gammaproteobacteria</taxon>
        <taxon>Alteromonadales</taxon>
        <taxon>Colwelliaceae</taxon>
        <taxon>Colwellia</taxon>
    </lineage>
</organism>
<dbReference type="OrthoDB" id="766410at2"/>
<dbReference type="Gene3D" id="6.10.340.10">
    <property type="match status" value="1"/>
</dbReference>
<protein>
    <recommendedName>
        <fullName evidence="2">diguanylate cyclase</fullName>
        <ecNumber evidence="2">2.7.7.65</ecNumber>
    </recommendedName>
</protein>
<sequence precursor="true">MNISLLQRIFFFTLGCCFLFILLLGSVIWSSQAIELAFSRNNYAQQLTNQTNTLKQLVANDNIYGNNYSINDWQTLEVKLTALLKSSPKLTEQQQTIQNSLQNQNESLKSLFILINKNKLKNASEIIKKHLKAKLMTQLEAIRSDALHLSAIAQKDIYNTIKKQALLIISVSAVSILALLFGSFTLTSIVRKSLNEVKNAFEKNHCGDYQNIQLSHHSQEFDSIADAFNTMNKKLSESTISLTEMKKIVDERTHVLEQLSKTDPLTKVANRRALFERANMEFSRAMRSKNKLTLLLLDCDFFKNVNDEFGHLFGDELLIHICNICGQEIRDIDFLARYGGEEFIIVLPNCDIAGGIETANRIQNSLARHCVAIEGKKVCVTLSIGISMLSERHQNLDQLINDADRAMYLAKENGRNRIEVLPALNLH</sequence>
<dbReference type="SMART" id="SM00267">
    <property type="entry name" value="GGDEF"/>
    <property type="match status" value="1"/>
</dbReference>
<evidence type="ECO:0000256" key="3">
    <source>
        <dbReference type="ARBA" id="ARBA00034247"/>
    </source>
</evidence>
<accession>A0A099KF35</accession>
<dbReference type="Gene3D" id="3.30.70.270">
    <property type="match status" value="1"/>
</dbReference>
<dbReference type="Pfam" id="PF00990">
    <property type="entry name" value="GGDEF"/>
    <property type="match status" value="1"/>
</dbReference>
<evidence type="ECO:0000256" key="2">
    <source>
        <dbReference type="ARBA" id="ARBA00012528"/>
    </source>
</evidence>
<dbReference type="PROSITE" id="PS50887">
    <property type="entry name" value="GGDEF"/>
    <property type="match status" value="1"/>
</dbReference>
<dbReference type="GO" id="GO:0052621">
    <property type="term" value="F:diguanylate cyclase activity"/>
    <property type="evidence" value="ECO:0007669"/>
    <property type="project" value="UniProtKB-EC"/>
</dbReference>
<dbReference type="Proteomes" id="UP000029843">
    <property type="component" value="Unassembled WGS sequence"/>
</dbReference>
<dbReference type="InterPro" id="IPR043128">
    <property type="entry name" value="Rev_trsase/Diguanyl_cyclase"/>
</dbReference>
<evidence type="ECO:0000313" key="6">
    <source>
        <dbReference type="EMBL" id="KGJ88915.1"/>
    </source>
</evidence>
<gene>
    <name evidence="6" type="ORF">ND2E_0208</name>
</gene>
<reference evidence="6 7" key="1">
    <citation type="submission" date="2014-08" db="EMBL/GenBank/DDBJ databases">
        <title>Genomic and Phenotypic Diversity of Colwellia psychrerythraea strains from Disparate Marine Basins.</title>
        <authorList>
            <person name="Techtmann S.M."/>
            <person name="Stelling S.C."/>
            <person name="Utturkar S.M."/>
            <person name="Alshibli N."/>
            <person name="Harris A."/>
            <person name="Brown S.D."/>
            <person name="Hazen T.C."/>
        </authorList>
    </citation>
    <scope>NUCLEOTIDE SEQUENCE [LARGE SCALE GENOMIC DNA]</scope>
    <source>
        <strain evidence="6 7">ND2E</strain>
    </source>
</reference>
<dbReference type="PANTHER" id="PTHR45138:SF9">
    <property type="entry name" value="DIGUANYLATE CYCLASE DGCM-RELATED"/>
    <property type="match status" value="1"/>
</dbReference>
<comment type="cofactor">
    <cofactor evidence="1">
        <name>Mg(2+)</name>
        <dbReference type="ChEBI" id="CHEBI:18420"/>
    </cofactor>
</comment>
<dbReference type="RefSeq" id="WP_033094798.1">
    <property type="nucleotide sequence ID" value="NZ_JQED01000042.1"/>
</dbReference>
<dbReference type="NCBIfam" id="TIGR00254">
    <property type="entry name" value="GGDEF"/>
    <property type="match status" value="1"/>
</dbReference>
<dbReference type="EMBL" id="JQED01000042">
    <property type="protein sequence ID" value="KGJ88915.1"/>
    <property type="molecule type" value="Genomic_DNA"/>
</dbReference>
<dbReference type="InterPro" id="IPR000160">
    <property type="entry name" value="GGDEF_dom"/>
</dbReference>
<dbReference type="EC" id="2.7.7.65" evidence="2"/>
<evidence type="ECO:0000256" key="4">
    <source>
        <dbReference type="SAM" id="Phobius"/>
    </source>
</evidence>
<dbReference type="PANTHER" id="PTHR45138">
    <property type="entry name" value="REGULATORY COMPONENTS OF SENSORY TRANSDUCTION SYSTEM"/>
    <property type="match status" value="1"/>
</dbReference>
<dbReference type="FunFam" id="3.30.70.270:FF:000001">
    <property type="entry name" value="Diguanylate cyclase domain protein"/>
    <property type="match status" value="1"/>
</dbReference>
<dbReference type="InterPro" id="IPR050469">
    <property type="entry name" value="Diguanylate_Cyclase"/>
</dbReference>
<name>A0A099KF35_COLPS</name>
<comment type="catalytic activity">
    <reaction evidence="3">
        <text>2 GTP = 3',3'-c-di-GMP + 2 diphosphate</text>
        <dbReference type="Rhea" id="RHEA:24898"/>
        <dbReference type="ChEBI" id="CHEBI:33019"/>
        <dbReference type="ChEBI" id="CHEBI:37565"/>
        <dbReference type="ChEBI" id="CHEBI:58805"/>
        <dbReference type="EC" id="2.7.7.65"/>
    </reaction>
</comment>
<evidence type="ECO:0000313" key="7">
    <source>
        <dbReference type="Proteomes" id="UP000029843"/>
    </source>
</evidence>
<dbReference type="InterPro" id="IPR029787">
    <property type="entry name" value="Nucleotide_cyclase"/>
</dbReference>
<keyword evidence="4" id="KW-1133">Transmembrane helix</keyword>
<dbReference type="SUPFAM" id="SSF55073">
    <property type="entry name" value="Nucleotide cyclase"/>
    <property type="match status" value="1"/>
</dbReference>
<dbReference type="PATRIC" id="fig|28229.4.peg.3148"/>
<keyword evidence="4" id="KW-0472">Membrane</keyword>
<keyword evidence="4" id="KW-0812">Transmembrane</keyword>